<evidence type="ECO:0000313" key="1">
    <source>
        <dbReference type="EMBL" id="EEH65926.1"/>
    </source>
</evidence>
<dbReference type="HOGENOM" id="CLU_3039625_0_0_11"/>
<sequence>MSLSAVEELTGLPRKRLLAAIRAGELVAIEAGERTKVVRPADLDAWLEWLEARS</sequence>
<keyword evidence="2" id="KW-1185">Reference proteome</keyword>
<name>C0W5T0_9ACTO</name>
<evidence type="ECO:0000313" key="2">
    <source>
        <dbReference type="Proteomes" id="UP000004778"/>
    </source>
</evidence>
<accession>C0W5T0</accession>
<dbReference type="AlphaFoldDB" id="C0W5T0"/>
<dbReference type="Proteomes" id="UP000004778">
    <property type="component" value="Unassembled WGS sequence"/>
</dbReference>
<dbReference type="EMBL" id="ACFH01000095">
    <property type="protein sequence ID" value="EEH65926.1"/>
    <property type="molecule type" value="Genomic_DNA"/>
</dbReference>
<evidence type="ECO:0008006" key="3">
    <source>
        <dbReference type="Google" id="ProtNLM"/>
    </source>
</evidence>
<comment type="caution">
    <text evidence="1">The sequence shown here is derived from an EMBL/GenBank/DDBJ whole genome shotgun (WGS) entry which is preliminary data.</text>
</comment>
<organism evidence="1 2">
    <name type="scientific">Actinomyces urogenitalis DSM 15434</name>
    <dbReference type="NCBI Taxonomy" id="525246"/>
    <lineage>
        <taxon>Bacteria</taxon>
        <taxon>Bacillati</taxon>
        <taxon>Actinomycetota</taxon>
        <taxon>Actinomycetes</taxon>
        <taxon>Actinomycetales</taxon>
        <taxon>Actinomycetaceae</taxon>
        <taxon>Actinomyces</taxon>
    </lineage>
</organism>
<reference evidence="1 2" key="1">
    <citation type="submission" date="2009-01" db="EMBL/GenBank/DDBJ databases">
        <authorList>
            <person name="Qin X."/>
            <person name="Bachman B."/>
            <person name="Battles P."/>
            <person name="Bell A."/>
            <person name="Bess C."/>
            <person name="Bickham C."/>
            <person name="Chaboub L."/>
            <person name="Chen D."/>
            <person name="Coyle M."/>
            <person name="Deiros D.R."/>
            <person name="Dinh H."/>
            <person name="Forbes L."/>
            <person name="Fowler G."/>
            <person name="Francisco L."/>
            <person name="Fu Q."/>
            <person name="Gubbala S."/>
            <person name="Hale W."/>
            <person name="Han Y."/>
            <person name="Hemphill L."/>
            <person name="Highlander S.K."/>
            <person name="Hirani K."/>
            <person name="Hogues M."/>
            <person name="Jackson L."/>
            <person name="Jakkamsetti A."/>
            <person name="Javaid M."/>
            <person name="Jiang H."/>
            <person name="Korchina V."/>
            <person name="Kovar C."/>
            <person name="Lara F."/>
            <person name="Lee S."/>
            <person name="Mata R."/>
            <person name="Mathew T."/>
            <person name="Moen C."/>
            <person name="Morales K."/>
            <person name="Munidasa M."/>
            <person name="Nazareth L."/>
            <person name="Ngo R."/>
            <person name="Nguyen L."/>
            <person name="Okwuonu G."/>
            <person name="Ongeri F."/>
            <person name="Patil S."/>
            <person name="Petrosino J."/>
            <person name="Pham C."/>
            <person name="Pham P."/>
            <person name="Pu L.-L."/>
            <person name="Puazo M."/>
            <person name="Raj R."/>
            <person name="Reid J."/>
            <person name="Rouhana J."/>
            <person name="Saada N."/>
            <person name="Shang Y."/>
            <person name="Simmons D."/>
            <person name="Thornton R."/>
            <person name="Warren J."/>
            <person name="Weissenberger G."/>
            <person name="Zhang J."/>
            <person name="Zhang L."/>
            <person name="Zhou C."/>
            <person name="Zhu D."/>
            <person name="Muzny D."/>
            <person name="Worley K."/>
            <person name="Gibbs R."/>
        </authorList>
    </citation>
    <scope>NUCLEOTIDE SEQUENCE [LARGE SCALE GENOMIC DNA]</scope>
    <source>
        <strain evidence="1 2">DSM 15434</strain>
    </source>
</reference>
<gene>
    <name evidence="1" type="ORF">HMPREF0058_1224</name>
</gene>
<proteinExistence type="predicted"/>
<protein>
    <recommendedName>
        <fullName evidence="3">DNA binding domain, excisionase family</fullName>
    </recommendedName>
</protein>